<comment type="caution">
    <text evidence="1">The sequence shown here is derived from an EMBL/GenBank/DDBJ whole genome shotgun (WGS) entry which is preliminary data.</text>
</comment>
<evidence type="ECO:0000313" key="2">
    <source>
        <dbReference type="Proteomes" id="UP000265520"/>
    </source>
</evidence>
<dbReference type="AlphaFoldDB" id="A0A392VMW7"/>
<sequence length="49" mass="5683">VRICTGGKTGEKHRRGSESESYKHYTIQHFAEALANMEDFTKSFMVYKL</sequence>
<reference evidence="1 2" key="1">
    <citation type="journal article" date="2018" name="Front. Plant Sci.">
        <title>Red Clover (Trifolium pratense) and Zigzag Clover (T. medium) - A Picture of Genomic Similarities and Differences.</title>
        <authorList>
            <person name="Dluhosova J."/>
            <person name="Istvanek J."/>
            <person name="Nedelnik J."/>
            <person name="Repkova J."/>
        </authorList>
    </citation>
    <scope>NUCLEOTIDE SEQUENCE [LARGE SCALE GENOMIC DNA]</scope>
    <source>
        <strain evidence="2">cv. 10/8</strain>
        <tissue evidence="1">Leaf</tissue>
    </source>
</reference>
<protein>
    <submittedName>
        <fullName evidence="1">Uncharacterized protein</fullName>
    </submittedName>
</protein>
<organism evidence="1 2">
    <name type="scientific">Trifolium medium</name>
    <dbReference type="NCBI Taxonomy" id="97028"/>
    <lineage>
        <taxon>Eukaryota</taxon>
        <taxon>Viridiplantae</taxon>
        <taxon>Streptophyta</taxon>
        <taxon>Embryophyta</taxon>
        <taxon>Tracheophyta</taxon>
        <taxon>Spermatophyta</taxon>
        <taxon>Magnoliopsida</taxon>
        <taxon>eudicotyledons</taxon>
        <taxon>Gunneridae</taxon>
        <taxon>Pentapetalae</taxon>
        <taxon>rosids</taxon>
        <taxon>fabids</taxon>
        <taxon>Fabales</taxon>
        <taxon>Fabaceae</taxon>
        <taxon>Papilionoideae</taxon>
        <taxon>50 kb inversion clade</taxon>
        <taxon>NPAAA clade</taxon>
        <taxon>Hologalegina</taxon>
        <taxon>IRL clade</taxon>
        <taxon>Trifolieae</taxon>
        <taxon>Trifolium</taxon>
    </lineage>
</organism>
<name>A0A392VMW7_9FABA</name>
<dbReference type="Proteomes" id="UP000265520">
    <property type="component" value="Unassembled WGS sequence"/>
</dbReference>
<feature type="non-terminal residue" evidence="1">
    <location>
        <position position="1"/>
    </location>
</feature>
<keyword evidence="2" id="KW-1185">Reference proteome</keyword>
<proteinExistence type="predicted"/>
<accession>A0A392VMW7</accession>
<evidence type="ECO:0000313" key="1">
    <source>
        <dbReference type="EMBL" id="MCI88321.1"/>
    </source>
</evidence>
<dbReference type="EMBL" id="LXQA011189930">
    <property type="protein sequence ID" value="MCI88321.1"/>
    <property type="molecule type" value="Genomic_DNA"/>
</dbReference>